<accession>A0A259U015</accession>
<dbReference type="AlphaFoldDB" id="A0A259U015"/>
<evidence type="ECO:0000313" key="11">
    <source>
        <dbReference type="Proteomes" id="UP000216446"/>
    </source>
</evidence>
<evidence type="ECO:0000256" key="1">
    <source>
        <dbReference type="ARBA" id="ARBA00006432"/>
    </source>
</evidence>
<evidence type="ECO:0000259" key="9">
    <source>
        <dbReference type="Pfam" id="PF16177"/>
    </source>
</evidence>
<name>A0A259U015_9BACT</name>
<keyword evidence="5" id="KW-0067">ATP-binding</keyword>
<evidence type="ECO:0000259" key="7">
    <source>
        <dbReference type="Pfam" id="PF00501"/>
    </source>
</evidence>
<evidence type="ECO:0000256" key="5">
    <source>
        <dbReference type="ARBA" id="ARBA00022840"/>
    </source>
</evidence>
<proteinExistence type="inferred from homology"/>
<dbReference type="InterPro" id="IPR045851">
    <property type="entry name" value="AMP-bd_C_sf"/>
</dbReference>
<dbReference type="EC" id="6.2.1.1" evidence="2"/>
<dbReference type="Gene3D" id="3.30.300.30">
    <property type="match status" value="1"/>
</dbReference>
<dbReference type="GO" id="GO:0003987">
    <property type="term" value="F:acetate-CoA ligase activity"/>
    <property type="evidence" value="ECO:0007669"/>
    <property type="project" value="UniProtKB-EC"/>
</dbReference>
<dbReference type="PROSITE" id="PS00455">
    <property type="entry name" value="AMP_BINDING"/>
    <property type="match status" value="1"/>
</dbReference>
<dbReference type="Pfam" id="PF13193">
    <property type="entry name" value="AMP-binding_C"/>
    <property type="match status" value="1"/>
</dbReference>
<dbReference type="GO" id="GO:0005524">
    <property type="term" value="F:ATP binding"/>
    <property type="evidence" value="ECO:0007669"/>
    <property type="project" value="UniProtKB-KW"/>
</dbReference>
<feature type="domain" description="AMP-dependent synthetase/ligase" evidence="7">
    <location>
        <begin position="111"/>
        <end position="492"/>
    </location>
</feature>
<dbReference type="PANTHER" id="PTHR24095">
    <property type="entry name" value="ACETYL-COENZYME A SYNTHETASE"/>
    <property type="match status" value="1"/>
</dbReference>
<keyword evidence="4" id="KW-0547">Nucleotide-binding</keyword>
<evidence type="ECO:0000256" key="2">
    <source>
        <dbReference type="ARBA" id="ARBA00013275"/>
    </source>
</evidence>
<organism evidence="10 11">
    <name type="scientific">Rubricoccus marinus</name>
    <dbReference type="NCBI Taxonomy" id="716817"/>
    <lineage>
        <taxon>Bacteria</taxon>
        <taxon>Pseudomonadati</taxon>
        <taxon>Rhodothermota</taxon>
        <taxon>Rhodothermia</taxon>
        <taxon>Rhodothermales</taxon>
        <taxon>Rubricoccaceae</taxon>
        <taxon>Rubricoccus</taxon>
    </lineage>
</organism>
<feature type="domain" description="AMP-binding enzyme C-terminal" evidence="8">
    <location>
        <begin position="545"/>
        <end position="623"/>
    </location>
</feature>
<gene>
    <name evidence="10" type="ORF">BSZ36_09495</name>
</gene>
<dbReference type="InterPro" id="IPR020845">
    <property type="entry name" value="AMP-binding_CS"/>
</dbReference>
<evidence type="ECO:0000313" key="10">
    <source>
        <dbReference type="EMBL" id="OZC03187.1"/>
    </source>
</evidence>
<dbReference type="Pfam" id="PF16177">
    <property type="entry name" value="ACAS_N"/>
    <property type="match status" value="1"/>
</dbReference>
<dbReference type="EMBL" id="MQWB01000001">
    <property type="protein sequence ID" value="OZC03187.1"/>
    <property type="molecule type" value="Genomic_DNA"/>
</dbReference>
<dbReference type="RefSeq" id="WP_094548271.1">
    <property type="nucleotide sequence ID" value="NZ_MQWB01000001.1"/>
</dbReference>
<comment type="caution">
    <text evidence="10">The sequence shown here is derived from an EMBL/GenBank/DDBJ whole genome shotgun (WGS) entry which is preliminary data.</text>
</comment>
<dbReference type="InterPro" id="IPR000873">
    <property type="entry name" value="AMP-dep_synth/lig_dom"/>
</dbReference>
<dbReference type="InterPro" id="IPR032387">
    <property type="entry name" value="ACAS_N"/>
</dbReference>
<comment type="similarity">
    <text evidence="1">Belongs to the ATP-dependent AMP-binding enzyme family.</text>
</comment>
<dbReference type="Proteomes" id="UP000216446">
    <property type="component" value="Unassembled WGS sequence"/>
</dbReference>
<evidence type="ECO:0000259" key="8">
    <source>
        <dbReference type="Pfam" id="PF13193"/>
    </source>
</evidence>
<sequence length="657" mass="71159">MSQPFPFGQEIAWSPTPEAAADTNLGRLWRDLGLDGYEPLAEWATADVGRFWDRVIADLGIVFETPYSEILDLARGPEHARWCRGGRLNITVSMLDRWRGTPQWTQDAIRYESEEGDVTRYTFEELLEQVETVAAGLRARGLGAGEAVGLYMPLTPEEVIAFLAVIRIGGVILPLFSGYGASAVADRLSDADAKAVFVADGSVRRGKAIPMKPTLDEALEHCPTVEHVIVHRRAGNPVASGAMDIEWDALVASGRESLAATPEAGAPEIVESETPVMLIYTSGTTGKPKGAVHTHVGFPIKAAQDMAHPMDVRPGDVMWWMSDMGWMMGPWLVFGTLLNGATMVLFDGAPDTPGPDRSWQLCADHGVTHFGLSPVLVRALMPHGTEPLAKHDLSALRACGSTGSPWDPESWRWLFENVLESRKPILNYSGGTEISGGIVCGDFVRPLKPCGFPGAILGMDADVIDAAGNPVRTEVGELAIRQPWIGMTRGFWRDSERYLDSYWRAQPGWWVHGDFAAIDKDGQWFILGRSDDTIKVAGKRLGPAEAESAVNADPAVLESAAIGVPDDVKGQALVVFCVLASGADESDDLRQRLVARLTDALGKALKPKAVYFTDALPKTRNSKVMRRVIRAAHLGGDVGNVTALEDPATLDAIRAAR</sequence>
<dbReference type="PANTHER" id="PTHR24095:SF14">
    <property type="entry name" value="ACETYL-COENZYME A SYNTHETASE 1"/>
    <property type="match status" value="1"/>
</dbReference>
<dbReference type="SUPFAM" id="SSF56801">
    <property type="entry name" value="Acetyl-CoA synthetase-like"/>
    <property type="match status" value="1"/>
</dbReference>
<evidence type="ECO:0000256" key="6">
    <source>
        <dbReference type="ARBA" id="ARBA00022990"/>
    </source>
</evidence>
<keyword evidence="3" id="KW-0436">Ligase</keyword>
<dbReference type="InterPro" id="IPR042099">
    <property type="entry name" value="ANL_N_sf"/>
</dbReference>
<dbReference type="OrthoDB" id="9778383at2"/>
<dbReference type="InParanoid" id="A0A259U015"/>
<keyword evidence="11" id="KW-1185">Reference proteome</keyword>
<evidence type="ECO:0000256" key="4">
    <source>
        <dbReference type="ARBA" id="ARBA00022741"/>
    </source>
</evidence>
<dbReference type="InterPro" id="IPR025110">
    <property type="entry name" value="AMP-bd_C"/>
</dbReference>
<dbReference type="Pfam" id="PF00501">
    <property type="entry name" value="AMP-binding"/>
    <property type="match status" value="1"/>
</dbReference>
<feature type="domain" description="Acetyl-coenzyme A synthetase N-terminal" evidence="9">
    <location>
        <begin position="37"/>
        <end position="92"/>
    </location>
</feature>
<reference evidence="10 11" key="1">
    <citation type="submission" date="2016-11" db="EMBL/GenBank/DDBJ databases">
        <title>Study of marine rhodopsin-containing bacteria.</title>
        <authorList>
            <person name="Yoshizawa S."/>
            <person name="Kumagai Y."/>
            <person name="Kogure K."/>
        </authorList>
    </citation>
    <scope>NUCLEOTIDE SEQUENCE [LARGE SCALE GENOMIC DNA]</scope>
    <source>
        <strain evidence="10 11">SG-29</strain>
    </source>
</reference>
<keyword evidence="6" id="KW-0007">Acetylation</keyword>
<protein>
    <recommendedName>
        <fullName evidence="2">acetate--CoA ligase</fullName>
        <ecNumber evidence="2">6.2.1.1</ecNumber>
    </recommendedName>
</protein>
<evidence type="ECO:0000256" key="3">
    <source>
        <dbReference type="ARBA" id="ARBA00022598"/>
    </source>
</evidence>
<dbReference type="Gene3D" id="3.40.50.12780">
    <property type="entry name" value="N-terminal domain of ligase-like"/>
    <property type="match status" value="1"/>
</dbReference>
<dbReference type="GO" id="GO:0006085">
    <property type="term" value="P:acetyl-CoA biosynthetic process"/>
    <property type="evidence" value="ECO:0007669"/>
    <property type="project" value="TreeGrafter"/>
</dbReference>